<evidence type="ECO:0000313" key="1">
    <source>
        <dbReference type="EMBL" id="ERH22146.1"/>
    </source>
</evidence>
<gene>
    <name evidence="1" type="ORF">HMPREF1979_02871</name>
</gene>
<organism evidence="1 2">
    <name type="scientific">Actinomyces johnsonii F0542</name>
    <dbReference type="NCBI Taxonomy" id="1321818"/>
    <lineage>
        <taxon>Bacteria</taxon>
        <taxon>Bacillati</taxon>
        <taxon>Actinomycetota</taxon>
        <taxon>Actinomycetes</taxon>
        <taxon>Actinomycetales</taxon>
        <taxon>Actinomycetaceae</taxon>
        <taxon>Actinomyces</taxon>
    </lineage>
</organism>
<proteinExistence type="predicted"/>
<reference evidence="1 2" key="1">
    <citation type="submission" date="2013-08" db="EMBL/GenBank/DDBJ databases">
        <authorList>
            <person name="Weinstock G."/>
            <person name="Sodergren E."/>
            <person name="Wylie T."/>
            <person name="Fulton L."/>
            <person name="Fulton R."/>
            <person name="Fronick C."/>
            <person name="O'Laughlin M."/>
            <person name="Godfrey J."/>
            <person name="Miner T."/>
            <person name="Herter B."/>
            <person name="Appelbaum E."/>
            <person name="Cordes M."/>
            <person name="Lek S."/>
            <person name="Wollam A."/>
            <person name="Pepin K.H."/>
            <person name="Palsikar V.B."/>
            <person name="Mitreva M."/>
            <person name="Wilson R.K."/>
        </authorList>
    </citation>
    <scope>NUCLEOTIDE SEQUENCE [LARGE SCALE GENOMIC DNA]</scope>
    <source>
        <strain evidence="1 2">F0542</strain>
    </source>
</reference>
<evidence type="ECO:0000313" key="2">
    <source>
        <dbReference type="Proteomes" id="UP000016536"/>
    </source>
</evidence>
<dbReference type="Proteomes" id="UP000016536">
    <property type="component" value="Unassembled WGS sequence"/>
</dbReference>
<dbReference type="EMBL" id="AWSE01000214">
    <property type="protein sequence ID" value="ERH22146.1"/>
    <property type="molecule type" value="Genomic_DNA"/>
</dbReference>
<comment type="caution">
    <text evidence="1">The sequence shown here is derived from an EMBL/GenBank/DDBJ whole genome shotgun (WGS) entry which is preliminary data.</text>
</comment>
<accession>U1QIX1</accession>
<name>U1QIX1_9ACTO</name>
<protein>
    <submittedName>
        <fullName evidence="1">Uncharacterized protein</fullName>
    </submittedName>
</protein>
<dbReference type="HOGENOM" id="CLU_3228465_0_0_11"/>
<sequence>MRGSGPPGGGARPLLTAQAEGPVLMSSLCGGGVDRRGFLAWWA</sequence>
<keyword evidence="2" id="KW-1185">Reference proteome</keyword>
<dbReference type="AlphaFoldDB" id="U1QIX1"/>